<gene>
    <name evidence="15" type="primary">gpsA_1</name>
    <name evidence="15" type="ORF">NCTC12967_00246</name>
</gene>
<dbReference type="GO" id="GO:0046168">
    <property type="term" value="P:glycerol-3-phosphate catabolic process"/>
    <property type="evidence" value="ECO:0007669"/>
    <property type="project" value="InterPro"/>
</dbReference>
<keyword evidence="4 10" id="KW-0520">NAD</keyword>
<evidence type="ECO:0000256" key="7">
    <source>
        <dbReference type="ARBA" id="ARBA00023264"/>
    </source>
</evidence>
<name>A0A3S4UAI1_9ACTN</name>
<protein>
    <recommendedName>
        <fullName evidence="12">Glycerol-3-phosphate dehydrogenase</fullName>
        <ecNumber evidence="12">1.1.1.94</ecNumber>
    </recommendedName>
</protein>
<comment type="similarity">
    <text evidence="1 11">Belongs to the NAD-dependent glycerol-3-phosphate dehydrogenase family.</text>
</comment>
<sequence>MSTITILGAGAMGSAIATPLIDAGHRVRLWGTHLDDHLVAAVRAGDPHPRTGVVVPPEVTSYLSSDIDVAMAGADVVVLAVSSPGVVDITRLAAPFLTDVRAVWLTSKGFAPDGSGRVQLLPQVMEEVLAQETTRVPPIVAIGGPCKANEVASRHPTAPIFAAAEAPERWARMATTRQYRVAHTTDRDGVELCAALKNVYAIALGIADGMSELGDQPFHDLKAAAFARALAELRLLLDAEGADPWTALGLAGAGDLEVTGLSGRNKVYGMRIGGGERADEALAEMTAAEQTVEGVPAVEFALRFVQQRHPRLIDDLPLLVAVHAVVHQGRTADDIKEAALSL</sequence>
<feature type="binding site" evidence="10">
    <location>
        <begin position="8"/>
        <end position="13"/>
    </location>
    <ligand>
        <name>NAD(+)</name>
        <dbReference type="ChEBI" id="CHEBI:57540"/>
    </ligand>
</feature>
<keyword evidence="2" id="KW-0444">Lipid biosynthesis</keyword>
<evidence type="ECO:0000256" key="8">
    <source>
        <dbReference type="PIRSR" id="PIRSR000114-1"/>
    </source>
</evidence>
<feature type="domain" description="Glycerol-3-phosphate dehydrogenase NAD-dependent C-terminal" evidence="14">
    <location>
        <begin position="186"/>
        <end position="335"/>
    </location>
</feature>
<dbReference type="GO" id="GO:0005829">
    <property type="term" value="C:cytosol"/>
    <property type="evidence" value="ECO:0007669"/>
    <property type="project" value="TreeGrafter"/>
</dbReference>
<evidence type="ECO:0000256" key="9">
    <source>
        <dbReference type="PIRSR" id="PIRSR000114-2"/>
    </source>
</evidence>
<comment type="catalytic activity">
    <reaction evidence="12">
        <text>sn-glycerol 3-phosphate + NADP(+) = dihydroxyacetone phosphate + NADPH + H(+)</text>
        <dbReference type="Rhea" id="RHEA:11096"/>
        <dbReference type="ChEBI" id="CHEBI:15378"/>
        <dbReference type="ChEBI" id="CHEBI:57597"/>
        <dbReference type="ChEBI" id="CHEBI:57642"/>
        <dbReference type="ChEBI" id="CHEBI:57783"/>
        <dbReference type="ChEBI" id="CHEBI:58349"/>
        <dbReference type="EC" id="1.1.1.94"/>
    </reaction>
</comment>
<evidence type="ECO:0000256" key="12">
    <source>
        <dbReference type="RuleBase" id="RU000439"/>
    </source>
</evidence>
<feature type="binding site" evidence="10">
    <location>
        <position position="148"/>
    </location>
    <ligand>
        <name>NAD(+)</name>
        <dbReference type="ChEBI" id="CHEBI:57540"/>
    </ligand>
</feature>
<evidence type="ECO:0000256" key="6">
    <source>
        <dbReference type="ARBA" id="ARBA00023209"/>
    </source>
</evidence>
<dbReference type="RefSeq" id="WP_061787318.1">
    <property type="nucleotide sequence ID" value="NZ_LR134406.1"/>
</dbReference>
<feature type="binding site" evidence="9">
    <location>
        <begin position="264"/>
        <end position="265"/>
    </location>
    <ligand>
        <name>substrate</name>
    </ligand>
</feature>
<dbReference type="EMBL" id="LR134406">
    <property type="protein sequence ID" value="VEH68982.1"/>
    <property type="molecule type" value="Genomic_DNA"/>
</dbReference>
<dbReference type="Pfam" id="PF07479">
    <property type="entry name" value="NAD_Gly3P_dh_C"/>
    <property type="match status" value="1"/>
</dbReference>
<dbReference type="PIRSF" id="PIRSF000114">
    <property type="entry name" value="Glycerol-3-P_dh"/>
    <property type="match status" value="1"/>
</dbReference>
<keyword evidence="5" id="KW-0443">Lipid metabolism</keyword>
<evidence type="ECO:0000259" key="13">
    <source>
        <dbReference type="Pfam" id="PF01210"/>
    </source>
</evidence>
<evidence type="ECO:0000313" key="15">
    <source>
        <dbReference type="EMBL" id="VEH68982.1"/>
    </source>
</evidence>
<evidence type="ECO:0000256" key="5">
    <source>
        <dbReference type="ARBA" id="ARBA00023098"/>
    </source>
</evidence>
<organism evidence="15 16">
    <name type="scientific">Arachnia propionica</name>
    <dbReference type="NCBI Taxonomy" id="1750"/>
    <lineage>
        <taxon>Bacteria</taxon>
        <taxon>Bacillati</taxon>
        <taxon>Actinomycetota</taxon>
        <taxon>Actinomycetes</taxon>
        <taxon>Propionibacteriales</taxon>
        <taxon>Propionibacteriaceae</taxon>
        <taxon>Arachnia</taxon>
    </lineage>
</organism>
<evidence type="ECO:0000256" key="2">
    <source>
        <dbReference type="ARBA" id="ARBA00022516"/>
    </source>
</evidence>
<feature type="domain" description="Glycerol-3-phosphate dehydrogenase NAD-dependent N-terminal" evidence="13">
    <location>
        <begin position="4"/>
        <end position="164"/>
    </location>
</feature>
<dbReference type="InterPro" id="IPR008927">
    <property type="entry name" value="6-PGluconate_DH-like_C_sf"/>
</dbReference>
<dbReference type="InterPro" id="IPR011128">
    <property type="entry name" value="G3P_DH_NAD-dep_N"/>
</dbReference>
<dbReference type="AlphaFoldDB" id="A0A3S4UAI1"/>
<keyword evidence="6" id="KW-0594">Phospholipid biosynthesis</keyword>
<dbReference type="PANTHER" id="PTHR11728">
    <property type="entry name" value="GLYCEROL-3-PHOSPHATE DEHYDROGENASE"/>
    <property type="match status" value="1"/>
</dbReference>
<dbReference type="Proteomes" id="UP000273044">
    <property type="component" value="Chromosome"/>
</dbReference>
<dbReference type="SUPFAM" id="SSF48179">
    <property type="entry name" value="6-phosphogluconate dehydrogenase C-terminal domain-like"/>
    <property type="match status" value="1"/>
</dbReference>
<dbReference type="GO" id="GO:0141153">
    <property type="term" value="F:glycerol-3-phosphate dehydrogenase (NADP+) activity"/>
    <property type="evidence" value="ECO:0007669"/>
    <property type="project" value="RHEA"/>
</dbReference>
<reference evidence="15 16" key="1">
    <citation type="submission" date="2018-12" db="EMBL/GenBank/DDBJ databases">
        <authorList>
            <consortium name="Pathogen Informatics"/>
        </authorList>
    </citation>
    <scope>NUCLEOTIDE SEQUENCE [LARGE SCALE GENOMIC DNA]</scope>
    <source>
        <strain evidence="15 16">NCTC12967</strain>
    </source>
</reference>
<dbReference type="Gene3D" id="3.40.50.720">
    <property type="entry name" value="NAD(P)-binding Rossmann-like Domain"/>
    <property type="match status" value="1"/>
</dbReference>
<accession>A0A3S4UAI1</accession>
<dbReference type="GO" id="GO:0008654">
    <property type="term" value="P:phospholipid biosynthetic process"/>
    <property type="evidence" value="ECO:0007669"/>
    <property type="project" value="UniProtKB-KW"/>
</dbReference>
<dbReference type="SUPFAM" id="SSF51735">
    <property type="entry name" value="NAD(P)-binding Rossmann-fold domains"/>
    <property type="match status" value="1"/>
</dbReference>
<dbReference type="GeneID" id="64405745"/>
<dbReference type="GO" id="GO:0005975">
    <property type="term" value="P:carbohydrate metabolic process"/>
    <property type="evidence" value="ECO:0007669"/>
    <property type="project" value="InterPro"/>
</dbReference>
<evidence type="ECO:0000256" key="11">
    <source>
        <dbReference type="RuleBase" id="RU000437"/>
    </source>
</evidence>
<dbReference type="InterPro" id="IPR006109">
    <property type="entry name" value="G3P_DH_NAD-dep_C"/>
</dbReference>
<dbReference type="GO" id="GO:0051287">
    <property type="term" value="F:NAD binding"/>
    <property type="evidence" value="ECO:0007669"/>
    <property type="project" value="InterPro"/>
</dbReference>
<evidence type="ECO:0000256" key="1">
    <source>
        <dbReference type="ARBA" id="ARBA00011009"/>
    </source>
</evidence>
<keyword evidence="7" id="KW-1208">Phospholipid metabolism</keyword>
<dbReference type="InterPro" id="IPR036291">
    <property type="entry name" value="NAD(P)-bd_dom_sf"/>
</dbReference>
<dbReference type="Gene3D" id="1.10.1040.10">
    <property type="entry name" value="N-(1-d-carboxylethyl)-l-norvaline Dehydrogenase, domain 2"/>
    <property type="match status" value="1"/>
</dbReference>
<dbReference type="PRINTS" id="PR00077">
    <property type="entry name" value="GPDHDRGNASE"/>
</dbReference>
<feature type="active site" description="Proton acceptor" evidence="8">
    <location>
        <position position="197"/>
    </location>
</feature>
<dbReference type="InterPro" id="IPR013328">
    <property type="entry name" value="6PGD_dom2"/>
</dbReference>
<dbReference type="EC" id="1.1.1.94" evidence="12"/>
<dbReference type="Pfam" id="PF01210">
    <property type="entry name" value="NAD_Gly3P_dh_N"/>
    <property type="match status" value="1"/>
</dbReference>
<evidence type="ECO:0000313" key="16">
    <source>
        <dbReference type="Proteomes" id="UP000273044"/>
    </source>
</evidence>
<proteinExistence type="inferred from homology"/>
<feature type="binding site" evidence="10">
    <location>
        <position position="264"/>
    </location>
    <ligand>
        <name>NAD(+)</name>
        <dbReference type="ChEBI" id="CHEBI:57540"/>
    </ligand>
</feature>
<evidence type="ECO:0000256" key="4">
    <source>
        <dbReference type="ARBA" id="ARBA00023027"/>
    </source>
</evidence>
<dbReference type="InterPro" id="IPR006168">
    <property type="entry name" value="G3P_DH_NAD-dep"/>
</dbReference>
<feature type="binding site" evidence="9">
    <location>
        <position position="108"/>
    </location>
    <ligand>
        <name>substrate</name>
    </ligand>
</feature>
<evidence type="ECO:0000259" key="14">
    <source>
        <dbReference type="Pfam" id="PF07479"/>
    </source>
</evidence>
<dbReference type="PANTHER" id="PTHR11728:SF1">
    <property type="entry name" value="GLYCEROL-3-PHOSPHATE DEHYDROGENASE [NAD(+)] 2, CHLOROPLASTIC"/>
    <property type="match status" value="1"/>
</dbReference>
<evidence type="ECO:0000256" key="10">
    <source>
        <dbReference type="PIRSR" id="PIRSR000114-3"/>
    </source>
</evidence>
<evidence type="ECO:0000256" key="3">
    <source>
        <dbReference type="ARBA" id="ARBA00023002"/>
    </source>
</evidence>
<keyword evidence="16" id="KW-1185">Reference proteome</keyword>
<keyword evidence="3 11" id="KW-0560">Oxidoreductase</keyword>